<dbReference type="EMBL" id="MT142526">
    <property type="protein sequence ID" value="QJA84244.1"/>
    <property type="molecule type" value="Genomic_DNA"/>
</dbReference>
<evidence type="ECO:0000313" key="4">
    <source>
        <dbReference type="EMBL" id="QJH95346.1"/>
    </source>
</evidence>
<dbReference type="EMBL" id="MT144617">
    <property type="protein sequence ID" value="QJH95346.1"/>
    <property type="molecule type" value="Genomic_DNA"/>
</dbReference>
<reference evidence="1" key="1">
    <citation type="submission" date="2020-03" db="EMBL/GenBank/DDBJ databases">
        <title>The deep terrestrial virosphere.</title>
        <authorList>
            <person name="Holmfeldt K."/>
            <person name="Nilsson E."/>
            <person name="Simone D."/>
            <person name="Lopez-Fernandez M."/>
            <person name="Wu X."/>
            <person name="de Brujin I."/>
            <person name="Lundin D."/>
            <person name="Andersson A."/>
            <person name="Bertilsson S."/>
            <person name="Dopson M."/>
        </authorList>
    </citation>
    <scope>NUCLEOTIDE SEQUENCE</scope>
    <source>
        <strain evidence="3">MM415A00215</strain>
        <strain evidence="2">MM415B00223</strain>
        <strain evidence="1">TM448A00522</strain>
        <strain evidence="4">TM448B00399</strain>
    </source>
</reference>
<name>A0A6H1ZH37_9ZZZZ</name>
<dbReference type="EMBL" id="MT144020">
    <property type="protein sequence ID" value="QJA46741.1"/>
    <property type="molecule type" value="Genomic_DNA"/>
</dbReference>
<evidence type="ECO:0000313" key="3">
    <source>
        <dbReference type="EMBL" id="QJA84244.1"/>
    </source>
</evidence>
<gene>
    <name evidence="3" type="ORF">MM415A00215_0038</name>
    <name evidence="2" type="ORF">MM415B00223_0016</name>
    <name evidence="1" type="ORF">TM448A00522_0011</name>
    <name evidence="4" type="ORF">TM448B00399_0037</name>
</gene>
<organism evidence="1">
    <name type="scientific">viral metagenome</name>
    <dbReference type="NCBI Taxonomy" id="1070528"/>
    <lineage>
        <taxon>unclassified sequences</taxon>
        <taxon>metagenomes</taxon>
        <taxon>organismal metagenomes</taxon>
    </lineage>
</organism>
<evidence type="ECO:0000313" key="2">
    <source>
        <dbReference type="EMBL" id="QJA67429.1"/>
    </source>
</evidence>
<sequence length="60" mass="6980">MTHEQMKESVQAMNNYQAKCALLELIKDSIGDKYITTIANKCIQYGAKQEKEKEVHENYQ</sequence>
<accession>A0A6H1ZH37</accession>
<proteinExistence type="predicted"/>
<protein>
    <submittedName>
        <fullName evidence="1">Uncharacterized protein</fullName>
    </submittedName>
</protein>
<dbReference type="EMBL" id="MT141571">
    <property type="protein sequence ID" value="QJA67429.1"/>
    <property type="molecule type" value="Genomic_DNA"/>
</dbReference>
<evidence type="ECO:0000313" key="1">
    <source>
        <dbReference type="EMBL" id="QJA46741.1"/>
    </source>
</evidence>
<dbReference type="AlphaFoldDB" id="A0A6H1ZH37"/>